<evidence type="ECO:0000256" key="1">
    <source>
        <dbReference type="SAM" id="MobiDB-lite"/>
    </source>
</evidence>
<organism evidence="3 4">
    <name type="scientific">Actinomycetospora endophytica</name>
    <dbReference type="NCBI Taxonomy" id="2291215"/>
    <lineage>
        <taxon>Bacteria</taxon>
        <taxon>Bacillati</taxon>
        <taxon>Actinomycetota</taxon>
        <taxon>Actinomycetes</taxon>
        <taxon>Pseudonocardiales</taxon>
        <taxon>Pseudonocardiaceae</taxon>
        <taxon>Actinomycetospora</taxon>
    </lineage>
</organism>
<evidence type="ECO:0000256" key="2">
    <source>
        <dbReference type="SAM" id="Phobius"/>
    </source>
</evidence>
<name>A0ABS8P3M9_9PSEU</name>
<feature type="region of interest" description="Disordered" evidence="1">
    <location>
        <begin position="165"/>
        <end position="210"/>
    </location>
</feature>
<protein>
    <recommendedName>
        <fullName evidence="5">DUF3592 domain-containing protein</fullName>
    </recommendedName>
</protein>
<dbReference type="Proteomes" id="UP001199469">
    <property type="component" value="Unassembled WGS sequence"/>
</dbReference>
<reference evidence="3 4" key="1">
    <citation type="submission" date="2021-11" db="EMBL/GenBank/DDBJ databases">
        <title>Draft genome sequence of Actinomycetospora sp. SF1 isolated from the rhizosphere soil.</title>
        <authorList>
            <person name="Duangmal K."/>
            <person name="Chantavorakit T."/>
        </authorList>
    </citation>
    <scope>NUCLEOTIDE SEQUENCE [LARGE SCALE GENOMIC DNA]</scope>
    <source>
        <strain evidence="3 4">TBRC 5722</strain>
    </source>
</reference>
<feature type="compositionally biased region" description="Low complexity" evidence="1">
    <location>
        <begin position="175"/>
        <end position="188"/>
    </location>
</feature>
<feature type="transmembrane region" description="Helical" evidence="2">
    <location>
        <begin position="139"/>
        <end position="160"/>
    </location>
</feature>
<dbReference type="EMBL" id="JAJNDB010000001">
    <property type="protein sequence ID" value="MCD2192643.1"/>
    <property type="molecule type" value="Genomic_DNA"/>
</dbReference>
<keyword evidence="2" id="KW-1133">Transmembrane helix</keyword>
<accession>A0ABS8P3M9</accession>
<evidence type="ECO:0000313" key="3">
    <source>
        <dbReference type="EMBL" id="MCD2192643.1"/>
    </source>
</evidence>
<keyword evidence="2" id="KW-0472">Membrane</keyword>
<feature type="transmembrane region" description="Helical" evidence="2">
    <location>
        <begin position="40"/>
        <end position="60"/>
    </location>
</feature>
<dbReference type="RefSeq" id="WP_230730326.1">
    <property type="nucleotide sequence ID" value="NZ_JAJNDB010000001.1"/>
</dbReference>
<keyword evidence="2" id="KW-0812">Transmembrane</keyword>
<feature type="compositionally biased region" description="Basic and acidic residues" evidence="1">
    <location>
        <begin position="200"/>
        <end position="210"/>
    </location>
</feature>
<sequence length="210" mass="22369">MTDLRELMTGRVQLARRGLGIGVDAVRTVMAPVGRRVPEILVGVGVVLTALIVLVLVGAARDDASIMADRGVAVGEVLDGSDAQHTYIRYTASDGAVLTPENGVLYPRGLEPGNYVLVEYDRSKPELVRVADRNWTEGLVPAGLGVVGLWVVLGPLAWYLSRRRRSGADDEVPEGPEVTTPPEAAPTDESVDDDAAPVETPRREPVGAAR</sequence>
<keyword evidence="4" id="KW-1185">Reference proteome</keyword>
<evidence type="ECO:0000313" key="4">
    <source>
        <dbReference type="Proteomes" id="UP001199469"/>
    </source>
</evidence>
<gene>
    <name evidence="3" type="ORF">LQ327_04470</name>
</gene>
<evidence type="ECO:0008006" key="5">
    <source>
        <dbReference type="Google" id="ProtNLM"/>
    </source>
</evidence>
<comment type="caution">
    <text evidence="3">The sequence shown here is derived from an EMBL/GenBank/DDBJ whole genome shotgun (WGS) entry which is preliminary data.</text>
</comment>
<proteinExistence type="predicted"/>